<dbReference type="EMBL" id="BEZZ01000889">
    <property type="protein sequence ID" value="GCC36821.1"/>
    <property type="molecule type" value="Genomic_DNA"/>
</dbReference>
<dbReference type="InterPro" id="IPR007307">
    <property type="entry name" value="Ltv1"/>
</dbReference>
<evidence type="ECO:0000313" key="5">
    <source>
        <dbReference type="Proteomes" id="UP000287033"/>
    </source>
</evidence>
<feature type="compositionally biased region" description="Acidic residues" evidence="3">
    <location>
        <begin position="181"/>
        <end position="211"/>
    </location>
</feature>
<organism evidence="4 5">
    <name type="scientific">Chiloscyllium punctatum</name>
    <name type="common">Brownbanded bambooshark</name>
    <name type="synonym">Hemiscyllium punctatum</name>
    <dbReference type="NCBI Taxonomy" id="137246"/>
    <lineage>
        <taxon>Eukaryota</taxon>
        <taxon>Metazoa</taxon>
        <taxon>Chordata</taxon>
        <taxon>Craniata</taxon>
        <taxon>Vertebrata</taxon>
        <taxon>Chondrichthyes</taxon>
        <taxon>Elasmobranchii</taxon>
        <taxon>Galeomorphii</taxon>
        <taxon>Galeoidea</taxon>
        <taxon>Orectolobiformes</taxon>
        <taxon>Hemiscylliidae</taxon>
        <taxon>Chiloscyllium</taxon>
    </lineage>
</organism>
<reference evidence="4 5" key="1">
    <citation type="journal article" date="2018" name="Nat. Ecol. Evol.">
        <title>Shark genomes provide insights into elasmobranch evolution and the origin of vertebrates.</title>
        <authorList>
            <person name="Hara Y"/>
            <person name="Yamaguchi K"/>
            <person name="Onimaru K"/>
            <person name="Kadota M"/>
            <person name="Koyanagi M"/>
            <person name="Keeley SD"/>
            <person name="Tatsumi K"/>
            <person name="Tanaka K"/>
            <person name="Motone F"/>
            <person name="Kageyama Y"/>
            <person name="Nozu R"/>
            <person name="Adachi N"/>
            <person name="Nishimura O"/>
            <person name="Nakagawa R"/>
            <person name="Tanegashima C"/>
            <person name="Kiyatake I"/>
            <person name="Matsumoto R"/>
            <person name="Murakumo K"/>
            <person name="Nishida K"/>
            <person name="Terakita A"/>
            <person name="Kuratani S"/>
            <person name="Sato K"/>
            <person name="Hyodo S Kuraku.S."/>
        </authorList>
    </citation>
    <scope>NUCLEOTIDE SEQUENCE [LARGE SCALE GENOMIC DNA]</scope>
</reference>
<evidence type="ECO:0000256" key="1">
    <source>
        <dbReference type="ARBA" id="ARBA00009078"/>
    </source>
</evidence>
<dbReference type="GO" id="GO:0000056">
    <property type="term" value="P:ribosomal small subunit export from nucleus"/>
    <property type="evidence" value="ECO:0007669"/>
    <property type="project" value="TreeGrafter"/>
</dbReference>
<evidence type="ECO:0000256" key="3">
    <source>
        <dbReference type="SAM" id="MobiDB-lite"/>
    </source>
</evidence>
<dbReference type="GO" id="GO:0030688">
    <property type="term" value="C:preribosome, small subunit precursor"/>
    <property type="evidence" value="ECO:0007669"/>
    <property type="project" value="TreeGrafter"/>
</dbReference>
<evidence type="ECO:0000256" key="2">
    <source>
        <dbReference type="ARBA" id="ARBA00021561"/>
    </source>
</evidence>
<sequence length="472" mass="54191">MPHRKKKPFIQKKSAVTFHLVHRSQKDPLVADETAPQRVLLPAERTDLQKRKEEERKYGIFFDDTYNYLQHLKEASPVAELVVSSVPRKESQDTVTTGDGDLREEVQQIPVHSINLPSSVFASEFEEKTGLLNKAAPVRGPRPDLDPDIVAALDDDFDFDDPDNILEDDFVVKAAGRECAENAEVDSDDEEWEDTEDEDFDSAGALSDDDNDGSKIVRFEGGMREFSFMDEETRSRFTAYSMTSSVMRRNEQLTLLDDRFEKLYAEYDDEEIGALDHHELEGSIQVDSARLDEVISDYHTQKAKDCQMPDELGPRGDVLLKGDEEEENEEIEVLVIEEPTEQWDCESILSTYSNLYNHPKLITDPPKLNPVKVSRKTGIPLDVLQKRSLTTKQLERMGMINGSDIPRASTQTRPPNESKEDKKVRKQKIKEERKERRLEKKANRNAFKIEKVRQEQVILNLRQNLQGIRLEL</sequence>
<dbReference type="GO" id="GO:0005634">
    <property type="term" value="C:nucleus"/>
    <property type="evidence" value="ECO:0007669"/>
    <property type="project" value="TreeGrafter"/>
</dbReference>
<dbReference type="GO" id="GO:0005829">
    <property type="term" value="C:cytosol"/>
    <property type="evidence" value="ECO:0007669"/>
    <property type="project" value="TreeGrafter"/>
</dbReference>
<dbReference type="PANTHER" id="PTHR21531">
    <property type="entry name" value="LOW-TEMPERATURE VIABILITY PROTEIN LTV1-RELATED"/>
    <property type="match status" value="1"/>
</dbReference>
<dbReference type="Proteomes" id="UP000287033">
    <property type="component" value="Unassembled WGS sequence"/>
</dbReference>
<feature type="region of interest" description="Disordered" evidence="3">
    <location>
        <begin position="401"/>
        <end position="444"/>
    </location>
</feature>
<protein>
    <recommendedName>
        <fullName evidence="2">Protein LTV1 homolog</fullName>
    </recommendedName>
</protein>
<dbReference type="OMA" id="TKEFLFM"/>
<dbReference type="OrthoDB" id="5852896at2759"/>
<comment type="similarity">
    <text evidence="1">Belongs to the LTV1 family.</text>
</comment>
<dbReference type="AlphaFoldDB" id="A0A401T2E8"/>
<dbReference type="PANTHER" id="PTHR21531:SF0">
    <property type="entry name" value="PROTEIN LTV1 HOMOLOG"/>
    <property type="match status" value="1"/>
</dbReference>
<keyword evidence="5" id="KW-1185">Reference proteome</keyword>
<feature type="compositionally biased region" description="Basic and acidic residues" evidence="3">
    <location>
        <begin position="416"/>
        <end position="444"/>
    </location>
</feature>
<proteinExistence type="inferred from homology"/>
<feature type="region of interest" description="Disordered" evidence="3">
    <location>
        <begin position="181"/>
        <end position="214"/>
    </location>
</feature>
<dbReference type="Pfam" id="PF04180">
    <property type="entry name" value="LTV"/>
    <property type="match status" value="2"/>
</dbReference>
<name>A0A401T2E8_CHIPU</name>
<gene>
    <name evidence="4" type="ORF">chiPu_0015321</name>
</gene>
<accession>A0A401T2E8</accession>
<dbReference type="STRING" id="137246.A0A401T2E8"/>
<comment type="caution">
    <text evidence="4">The sequence shown here is derived from an EMBL/GenBank/DDBJ whole genome shotgun (WGS) entry which is preliminary data.</text>
</comment>
<evidence type="ECO:0000313" key="4">
    <source>
        <dbReference type="EMBL" id="GCC36821.1"/>
    </source>
</evidence>
<dbReference type="GO" id="GO:0042274">
    <property type="term" value="P:ribosomal small subunit biogenesis"/>
    <property type="evidence" value="ECO:0007669"/>
    <property type="project" value="InterPro"/>
</dbReference>